<dbReference type="PROSITE" id="PS50949">
    <property type="entry name" value="HTH_GNTR"/>
    <property type="match status" value="1"/>
</dbReference>
<dbReference type="CDD" id="cd07377">
    <property type="entry name" value="WHTH_GntR"/>
    <property type="match status" value="1"/>
</dbReference>
<dbReference type="Pfam" id="PF00392">
    <property type="entry name" value="GntR"/>
    <property type="match status" value="1"/>
</dbReference>
<dbReference type="SUPFAM" id="SSF46785">
    <property type="entry name" value="Winged helix' DNA-binding domain"/>
    <property type="match status" value="1"/>
</dbReference>
<dbReference type="AlphaFoldDB" id="A0A1M5IJM0"/>
<dbReference type="Gene3D" id="1.10.10.10">
    <property type="entry name" value="Winged helix-like DNA-binding domain superfamily/Winged helix DNA-binding domain"/>
    <property type="match status" value="1"/>
</dbReference>
<dbReference type="SUPFAM" id="SSF48008">
    <property type="entry name" value="GntR ligand-binding domain-like"/>
    <property type="match status" value="1"/>
</dbReference>
<evidence type="ECO:0000259" key="4">
    <source>
        <dbReference type="PROSITE" id="PS50949"/>
    </source>
</evidence>
<dbReference type="GO" id="GO:0003700">
    <property type="term" value="F:DNA-binding transcription factor activity"/>
    <property type="evidence" value="ECO:0007669"/>
    <property type="project" value="InterPro"/>
</dbReference>
<dbReference type="GO" id="GO:0003677">
    <property type="term" value="F:DNA binding"/>
    <property type="evidence" value="ECO:0007669"/>
    <property type="project" value="UniProtKB-KW"/>
</dbReference>
<keyword evidence="6" id="KW-1185">Reference proteome</keyword>
<dbReference type="STRING" id="1122133.SAMN02745157_3901"/>
<dbReference type="SMART" id="SM00895">
    <property type="entry name" value="FCD"/>
    <property type="match status" value="1"/>
</dbReference>
<proteinExistence type="predicted"/>
<keyword evidence="3" id="KW-0804">Transcription</keyword>
<evidence type="ECO:0000256" key="2">
    <source>
        <dbReference type="ARBA" id="ARBA00023125"/>
    </source>
</evidence>
<name>A0A1M5IJM0_9HYPH</name>
<protein>
    <submittedName>
        <fullName evidence="5">DNA-binding transcriptional regulator, GntR family</fullName>
    </submittedName>
</protein>
<keyword evidence="2 5" id="KW-0238">DNA-binding</keyword>
<dbReference type="SMART" id="SM00345">
    <property type="entry name" value="HTH_GNTR"/>
    <property type="match status" value="1"/>
</dbReference>
<evidence type="ECO:0000256" key="1">
    <source>
        <dbReference type="ARBA" id="ARBA00023015"/>
    </source>
</evidence>
<organism evidence="5 6">
    <name type="scientific">Kaistia soli DSM 19436</name>
    <dbReference type="NCBI Taxonomy" id="1122133"/>
    <lineage>
        <taxon>Bacteria</taxon>
        <taxon>Pseudomonadati</taxon>
        <taxon>Pseudomonadota</taxon>
        <taxon>Alphaproteobacteria</taxon>
        <taxon>Hyphomicrobiales</taxon>
        <taxon>Kaistiaceae</taxon>
        <taxon>Kaistia</taxon>
    </lineage>
</organism>
<dbReference type="Proteomes" id="UP000184485">
    <property type="component" value="Unassembled WGS sequence"/>
</dbReference>
<dbReference type="InterPro" id="IPR008920">
    <property type="entry name" value="TF_FadR/GntR_C"/>
</dbReference>
<dbReference type="InterPro" id="IPR011711">
    <property type="entry name" value="GntR_C"/>
</dbReference>
<evidence type="ECO:0000256" key="3">
    <source>
        <dbReference type="ARBA" id="ARBA00023163"/>
    </source>
</evidence>
<dbReference type="OrthoDB" id="9788098at2"/>
<gene>
    <name evidence="5" type="ORF">SAMN02745157_3901</name>
</gene>
<dbReference type="InterPro" id="IPR036390">
    <property type="entry name" value="WH_DNA-bd_sf"/>
</dbReference>
<sequence length="229" mass="25491">MADIEQNVVRPRSTALNVYELLRGEIVLGILKPLQPIREAAISERLSISRTPVREALLRLANLGLVDIYPQSGTVVAPIRVAKVRAAQLIREAVEVEVARRATRLATEADIAALRSIFEEQQFAAGRLDIRRFYELDETFHRRIFASANCLAVADELEDVKVHLNRMRFVTVNWPNRTRTILDEHGGIVAGMAARDETAVAAVMTQHLRTILQALEAIDKGQGDPVPAM</sequence>
<evidence type="ECO:0000313" key="5">
    <source>
        <dbReference type="EMBL" id="SHG28110.1"/>
    </source>
</evidence>
<accession>A0A1M5IJM0</accession>
<dbReference type="Gene3D" id="1.20.120.530">
    <property type="entry name" value="GntR ligand-binding domain-like"/>
    <property type="match status" value="1"/>
</dbReference>
<dbReference type="Pfam" id="PF07729">
    <property type="entry name" value="FCD"/>
    <property type="match status" value="1"/>
</dbReference>
<dbReference type="InterPro" id="IPR036388">
    <property type="entry name" value="WH-like_DNA-bd_sf"/>
</dbReference>
<keyword evidence="1" id="KW-0805">Transcription regulation</keyword>
<dbReference type="InterPro" id="IPR000524">
    <property type="entry name" value="Tscrpt_reg_HTH_GntR"/>
</dbReference>
<dbReference type="EMBL" id="FQUP01000004">
    <property type="protein sequence ID" value="SHG28110.1"/>
    <property type="molecule type" value="Genomic_DNA"/>
</dbReference>
<dbReference type="RefSeq" id="WP_073056149.1">
    <property type="nucleotide sequence ID" value="NZ_FQUP01000004.1"/>
</dbReference>
<dbReference type="PANTHER" id="PTHR43537:SF6">
    <property type="entry name" value="HTH-TYPE TRANSCRIPTIONAL REPRESSOR RSPR"/>
    <property type="match status" value="1"/>
</dbReference>
<feature type="domain" description="HTH gntR-type" evidence="4">
    <location>
        <begin position="12"/>
        <end position="79"/>
    </location>
</feature>
<evidence type="ECO:0000313" key="6">
    <source>
        <dbReference type="Proteomes" id="UP000184485"/>
    </source>
</evidence>
<dbReference type="PANTHER" id="PTHR43537">
    <property type="entry name" value="TRANSCRIPTIONAL REGULATOR, GNTR FAMILY"/>
    <property type="match status" value="1"/>
</dbReference>
<reference evidence="5 6" key="1">
    <citation type="submission" date="2016-11" db="EMBL/GenBank/DDBJ databases">
        <authorList>
            <person name="Jaros S."/>
            <person name="Januszkiewicz K."/>
            <person name="Wedrychowicz H."/>
        </authorList>
    </citation>
    <scope>NUCLEOTIDE SEQUENCE [LARGE SCALE GENOMIC DNA]</scope>
    <source>
        <strain evidence="5 6">DSM 19436</strain>
    </source>
</reference>